<organism evidence="2 3">
    <name type="scientific">Enterobacter cancerogenus</name>
    <dbReference type="NCBI Taxonomy" id="69218"/>
    <lineage>
        <taxon>Bacteria</taxon>
        <taxon>Pseudomonadati</taxon>
        <taxon>Pseudomonadota</taxon>
        <taxon>Gammaproteobacteria</taxon>
        <taxon>Enterobacterales</taxon>
        <taxon>Enterobacteriaceae</taxon>
        <taxon>Enterobacter</taxon>
        <taxon>Enterobacter cloacae complex</taxon>
    </lineage>
</organism>
<evidence type="ECO:0000256" key="1">
    <source>
        <dbReference type="SAM" id="Phobius"/>
    </source>
</evidence>
<sequence length="407" mass="45040">MAVNLNLIQAPAIKPQPPVWWMWLLLLVVVLLAGTVGTILNSTAKPQINANAFWETALGLPSLFWLVLLVVRITWYRGQLAIALSRDNEREKILRREILRGRRFLHVLGVSLHTALREHADTDGQRQRNALLKKTQILKTQTSWKSQESIRHSRLVRSEGETAEQTLTRVLKKTLEELSVVLASVPADVPLSLLMENNTSLQQRETDAIWQKCWAESHIRQRVTRIEGSGLNVVDQWLDHRSTERALLLVVAMQVVPDQPEGTAESVVGLLLGNPNFVMPLTPLAYLHRPEQAHQAGADDLHYALKQALCWGDLVSDDLKSGWSVGIKPKWHMAIATGLLALKSPINIGQDLRDLNATLGYPGPAAPWVAIASATQGCGNGAAQLIVSGDNGMETPLWVTVVKPAKE</sequence>
<evidence type="ECO:0000313" key="3">
    <source>
        <dbReference type="Proteomes" id="UP000306327"/>
    </source>
</evidence>
<dbReference type="EMBL" id="QGAL01000012">
    <property type="protein sequence ID" value="TKK13766.1"/>
    <property type="molecule type" value="Genomic_DNA"/>
</dbReference>
<proteinExistence type="predicted"/>
<evidence type="ECO:0008006" key="4">
    <source>
        <dbReference type="Google" id="ProtNLM"/>
    </source>
</evidence>
<reference evidence="2 3" key="1">
    <citation type="journal article" date="2019" name="Sci. Rep.">
        <title>Differences in resource use lead to coexistence of seed-transmitted microbial populations.</title>
        <authorList>
            <person name="Torres-Cortes G."/>
            <person name="Garcia B.J."/>
            <person name="Compant S."/>
            <person name="Rezki S."/>
            <person name="Jones P."/>
            <person name="Preveaux A."/>
            <person name="Briand M."/>
            <person name="Roulet A."/>
            <person name="Bouchez O."/>
            <person name="Jacobson D."/>
            <person name="Barret M."/>
        </authorList>
    </citation>
    <scope>NUCLEOTIDE SEQUENCE [LARGE SCALE GENOMIC DNA]</scope>
    <source>
        <strain evidence="2 3">CFBP13530</strain>
    </source>
</reference>
<feature type="transmembrane region" description="Helical" evidence="1">
    <location>
        <begin position="52"/>
        <end position="75"/>
    </location>
</feature>
<protein>
    <recommendedName>
        <fullName evidence="4">Type VI secretion protein</fullName>
    </recommendedName>
</protein>
<dbReference type="RefSeq" id="WP_137273473.1">
    <property type="nucleotide sequence ID" value="NZ_QGAL01000012.1"/>
</dbReference>
<name>A0AB38NYK9_9ENTR</name>
<accession>A0AB38NYK9</accession>
<feature type="transmembrane region" description="Helical" evidence="1">
    <location>
        <begin position="20"/>
        <end position="40"/>
    </location>
</feature>
<comment type="caution">
    <text evidence="2">The sequence shown here is derived from an EMBL/GenBank/DDBJ whole genome shotgun (WGS) entry which is preliminary data.</text>
</comment>
<keyword evidence="1" id="KW-0472">Membrane</keyword>
<gene>
    <name evidence="2" type="ORF">EcCFBP13530_22420</name>
</gene>
<keyword evidence="1" id="KW-1133">Transmembrane helix</keyword>
<dbReference type="Proteomes" id="UP000306327">
    <property type="component" value="Unassembled WGS sequence"/>
</dbReference>
<dbReference type="AlphaFoldDB" id="A0AB38NYK9"/>
<keyword evidence="1" id="KW-0812">Transmembrane</keyword>
<evidence type="ECO:0000313" key="2">
    <source>
        <dbReference type="EMBL" id="TKK13766.1"/>
    </source>
</evidence>